<keyword evidence="2" id="KW-1185">Reference proteome</keyword>
<evidence type="ECO:0000313" key="1">
    <source>
        <dbReference type="EMBL" id="EUD69421.1"/>
    </source>
</evidence>
<accession>W7AVG9</accession>
<reference evidence="1 2" key="1">
    <citation type="submission" date="2013-02" db="EMBL/GenBank/DDBJ databases">
        <title>The Genome Sequence of Plasmodium inui San Antonio 1.</title>
        <authorList>
            <consortium name="The Broad Institute Genome Sequencing Platform"/>
            <consortium name="The Broad Institute Genome Sequencing Center for Infectious Disease"/>
            <person name="Neafsey D."/>
            <person name="Cheeseman I."/>
            <person name="Volkman S."/>
            <person name="Adams J."/>
            <person name="Walker B."/>
            <person name="Young S.K."/>
            <person name="Zeng Q."/>
            <person name="Gargeya S."/>
            <person name="Fitzgerald M."/>
            <person name="Haas B."/>
            <person name="Abouelleil A."/>
            <person name="Alvarado L."/>
            <person name="Arachchi H.M."/>
            <person name="Berlin A.M."/>
            <person name="Chapman S.B."/>
            <person name="Dewar J."/>
            <person name="Goldberg J."/>
            <person name="Griggs A."/>
            <person name="Gujja S."/>
            <person name="Hansen M."/>
            <person name="Howarth C."/>
            <person name="Imamovic A."/>
            <person name="Larimer J."/>
            <person name="McCowan C."/>
            <person name="Murphy C."/>
            <person name="Neiman D."/>
            <person name="Pearson M."/>
            <person name="Priest M."/>
            <person name="Roberts A."/>
            <person name="Saif S."/>
            <person name="Shea T."/>
            <person name="Sisk P."/>
            <person name="Sykes S."/>
            <person name="Wortman J."/>
            <person name="Nusbaum C."/>
            <person name="Birren B."/>
        </authorList>
    </citation>
    <scope>NUCLEOTIDE SEQUENCE [LARGE SCALE GENOMIC DNA]</scope>
    <source>
        <strain evidence="1 2">San Antonio 1</strain>
    </source>
</reference>
<organism evidence="1 2">
    <name type="scientific">Plasmodium inui San Antonio 1</name>
    <dbReference type="NCBI Taxonomy" id="1237626"/>
    <lineage>
        <taxon>Eukaryota</taxon>
        <taxon>Sar</taxon>
        <taxon>Alveolata</taxon>
        <taxon>Apicomplexa</taxon>
        <taxon>Aconoidasida</taxon>
        <taxon>Haemosporida</taxon>
        <taxon>Plasmodiidae</taxon>
        <taxon>Plasmodium</taxon>
        <taxon>Plasmodium (Plasmodium)</taxon>
    </lineage>
</organism>
<sequence>MKIKSNDACGLSGKILFILPIHGFDFCYLPPLVTTVNIFDTGVFPQYSTLHTVSARILNGNSEPGTQRRFKELKERIINLLHEDHESFRERFNALKQQRIFTKEYDVLMSEYNPEELSSAIKQYHDFEKRVNHLKNNKNEKLLKNINDNNDLDNQYDELKHDHYEGTNRPFDYLNDSRITHRARRFRYPERPRKKPKEKKHNRPKIFKYLNTAISKIKAKKLTPYVAAYKNNEYELKPSRKNRSTMYHLQNFKLQLSLYSLKLLKMILMVLYYMAQEVYGLVFP</sequence>
<dbReference type="VEuPathDB" id="PlasmoDB:C922_00284"/>
<name>W7AVG9_9APIC</name>
<gene>
    <name evidence="1" type="ORF">C922_00284</name>
</gene>
<evidence type="ECO:0000313" key="2">
    <source>
        <dbReference type="Proteomes" id="UP000030640"/>
    </source>
</evidence>
<dbReference type="AlphaFoldDB" id="W7AVG9"/>
<dbReference type="GeneID" id="20035558"/>
<dbReference type="EMBL" id="KI965460">
    <property type="protein sequence ID" value="EUD69421.1"/>
    <property type="molecule type" value="Genomic_DNA"/>
</dbReference>
<proteinExistence type="predicted"/>
<dbReference type="RefSeq" id="XP_008814123.1">
    <property type="nucleotide sequence ID" value="XM_008815901.1"/>
</dbReference>
<dbReference type="OrthoDB" id="382959at2759"/>
<dbReference type="Proteomes" id="UP000030640">
    <property type="component" value="Unassembled WGS sequence"/>
</dbReference>
<protein>
    <submittedName>
        <fullName evidence="1">Uncharacterized protein</fullName>
    </submittedName>
</protein>